<evidence type="ECO:0000256" key="7">
    <source>
        <dbReference type="ARBA" id="ARBA00023136"/>
    </source>
</evidence>
<keyword evidence="7 9" id="KW-0472">Membrane</keyword>
<dbReference type="InterPro" id="IPR003439">
    <property type="entry name" value="ABC_transporter-like_ATP-bd"/>
</dbReference>
<feature type="transmembrane region" description="Helical" evidence="9">
    <location>
        <begin position="167"/>
        <end position="192"/>
    </location>
</feature>
<evidence type="ECO:0000256" key="1">
    <source>
        <dbReference type="ARBA" id="ARBA00004651"/>
    </source>
</evidence>
<dbReference type="PROSITE" id="PS51318">
    <property type="entry name" value="TAT"/>
    <property type="match status" value="1"/>
</dbReference>
<evidence type="ECO:0000259" key="10">
    <source>
        <dbReference type="PROSITE" id="PS50893"/>
    </source>
</evidence>
<dbReference type="RefSeq" id="WP_143948086.1">
    <property type="nucleotide sequence ID" value="NZ_BAABMB010000002.1"/>
</dbReference>
<organism evidence="12 13">
    <name type="scientific">Verticiella sediminum</name>
    <dbReference type="NCBI Taxonomy" id="1247510"/>
    <lineage>
        <taxon>Bacteria</taxon>
        <taxon>Pseudomonadati</taxon>
        <taxon>Pseudomonadota</taxon>
        <taxon>Betaproteobacteria</taxon>
        <taxon>Burkholderiales</taxon>
        <taxon>Alcaligenaceae</taxon>
        <taxon>Verticiella</taxon>
    </lineage>
</organism>
<feature type="transmembrane region" description="Helical" evidence="9">
    <location>
        <begin position="49"/>
        <end position="68"/>
    </location>
</feature>
<dbReference type="Gene3D" id="1.20.1560.10">
    <property type="entry name" value="ABC transporter type 1, transmembrane domain"/>
    <property type="match status" value="1"/>
</dbReference>
<feature type="domain" description="ABC transmembrane type-1" evidence="11">
    <location>
        <begin position="51"/>
        <end position="340"/>
    </location>
</feature>
<dbReference type="Proteomes" id="UP000318405">
    <property type="component" value="Unassembled WGS sequence"/>
</dbReference>
<keyword evidence="3 9" id="KW-0812">Transmembrane</keyword>
<dbReference type="InterPro" id="IPR017871">
    <property type="entry name" value="ABC_transporter-like_CS"/>
</dbReference>
<accession>A0A556AS55</accession>
<proteinExistence type="predicted"/>
<dbReference type="PROSITE" id="PS50929">
    <property type="entry name" value="ABC_TM1F"/>
    <property type="match status" value="1"/>
</dbReference>
<feature type="region of interest" description="Disordered" evidence="8">
    <location>
        <begin position="1"/>
        <end position="24"/>
    </location>
</feature>
<keyword evidence="13" id="KW-1185">Reference proteome</keyword>
<dbReference type="PROSITE" id="PS50893">
    <property type="entry name" value="ABC_TRANSPORTER_2"/>
    <property type="match status" value="1"/>
</dbReference>
<dbReference type="PANTHER" id="PTHR24221:SF632">
    <property type="entry name" value="ATP-DEPENDENT LIPID A-CORE FLIPPASE"/>
    <property type="match status" value="1"/>
</dbReference>
<evidence type="ECO:0000259" key="11">
    <source>
        <dbReference type="PROSITE" id="PS50929"/>
    </source>
</evidence>
<dbReference type="PROSITE" id="PS00211">
    <property type="entry name" value="ABC_TRANSPORTER_1"/>
    <property type="match status" value="1"/>
</dbReference>
<dbReference type="SUPFAM" id="SSF90123">
    <property type="entry name" value="ABC transporter transmembrane region"/>
    <property type="match status" value="1"/>
</dbReference>
<dbReference type="GO" id="GO:0016887">
    <property type="term" value="F:ATP hydrolysis activity"/>
    <property type="evidence" value="ECO:0007669"/>
    <property type="project" value="InterPro"/>
</dbReference>
<evidence type="ECO:0000256" key="3">
    <source>
        <dbReference type="ARBA" id="ARBA00022692"/>
    </source>
</evidence>
<comment type="subcellular location">
    <subcellularLocation>
        <location evidence="1">Cell membrane</location>
        <topology evidence="1">Multi-pass membrane protein</topology>
    </subcellularLocation>
</comment>
<dbReference type="InterPro" id="IPR027417">
    <property type="entry name" value="P-loop_NTPase"/>
</dbReference>
<dbReference type="GO" id="GO:0140359">
    <property type="term" value="F:ABC-type transporter activity"/>
    <property type="evidence" value="ECO:0007669"/>
    <property type="project" value="InterPro"/>
</dbReference>
<dbReference type="GO" id="GO:0005524">
    <property type="term" value="F:ATP binding"/>
    <property type="evidence" value="ECO:0007669"/>
    <property type="project" value="UniProtKB-KW"/>
</dbReference>
<keyword evidence="6 9" id="KW-1133">Transmembrane helix</keyword>
<keyword evidence="4" id="KW-0547">Nucleotide-binding</keyword>
<feature type="transmembrane region" description="Helical" evidence="9">
    <location>
        <begin position="282"/>
        <end position="305"/>
    </location>
</feature>
<name>A0A556AS55_9BURK</name>
<feature type="domain" description="ABC transporter" evidence="10">
    <location>
        <begin position="369"/>
        <end position="586"/>
    </location>
</feature>
<keyword evidence="5 12" id="KW-0067">ATP-binding</keyword>
<evidence type="ECO:0000256" key="5">
    <source>
        <dbReference type="ARBA" id="ARBA00022840"/>
    </source>
</evidence>
<protein>
    <submittedName>
        <fullName evidence="12">ATP-binding cassette domain-containing protein</fullName>
    </submittedName>
</protein>
<evidence type="ECO:0000256" key="4">
    <source>
        <dbReference type="ARBA" id="ARBA00022741"/>
    </source>
</evidence>
<dbReference type="AlphaFoldDB" id="A0A556AS55"/>
<feature type="transmembrane region" description="Helical" evidence="9">
    <location>
        <begin position="74"/>
        <end position="95"/>
    </location>
</feature>
<evidence type="ECO:0000256" key="2">
    <source>
        <dbReference type="ARBA" id="ARBA00022475"/>
    </source>
</evidence>
<evidence type="ECO:0000256" key="8">
    <source>
        <dbReference type="SAM" id="MobiDB-lite"/>
    </source>
</evidence>
<dbReference type="GO" id="GO:0034040">
    <property type="term" value="F:ATPase-coupled lipid transmembrane transporter activity"/>
    <property type="evidence" value="ECO:0007669"/>
    <property type="project" value="TreeGrafter"/>
</dbReference>
<dbReference type="InterPro" id="IPR036640">
    <property type="entry name" value="ABC1_TM_sf"/>
</dbReference>
<gene>
    <name evidence="12" type="ORF">FOZ76_10225</name>
</gene>
<dbReference type="Gene3D" id="3.40.50.300">
    <property type="entry name" value="P-loop containing nucleotide triphosphate hydrolases"/>
    <property type="match status" value="1"/>
</dbReference>
<feature type="transmembrane region" description="Helical" evidence="9">
    <location>
        <begin position="198"/>
        <end position="216"/>
    </location>
</feature>
<dbReference type="EMBL" id="VLTJ01000020">
    <property type="protein sequence ID" value="TSH95763.1"/>
    <property type="molecule type" value="Genomic_DNA"/>
</dbReference>
<dbReference type="PANTHER" id="PTHR24221">
    <property type="entry name" value="ATP-BINDING CASSETTE SUB-FAMILY B"/>
    <property type="match status" value="1"/>
</dbReference>
<dbReference type="InterPro" id="IPR011527">
    <property type="entry name" value="ABC1_TM_dom"/>
</dbReference>
<reference evidence="12 13" key="1">
    <citation type="submission" date="2019-07" db="EMBL/GenBank/DDBJ databases">
        <title>Qingshengfaniella alkalisoli gen. nov., sp. nov., isolated from saline soil.</title>
        <authorList>
            <person name="Xu L."/>
            <person name="Huang X.-X."/>
            <person name="Sun J.-Q."/>
        </authorList>
    </citation>
    <scope>NUCLEOTIDE SEQUENCE [LARGE SCALE GENOMIC DNA]</scope>
    <source>
        <strain evidence="12 13">DSM 27279</strain>
    </source>
</reference>
<dbReference type="InterPro" id="IPR039421">
    <property type="entry name" value="Type_1_exporter"/>
</dbReference>
<dbReference type="SMART" id="SM00382">
    <property type="entry name" value="AAA"/>
    <property type="match status" value="1"/>
</dbReference>
<dbReference type="InterPro" id="IPR006311">
    <property type="entry name" value="TAT_signal"/>
</dbReference>
<keyword evidence="2" id="KW-1003">Cell membrane</keyword>
<evidence type="ECO:0000256" key="6">
    <source>
        <dbReference type="ARBA" id="ARBA00022989"/>
    </source>
</evidence>
<evidence type="ECO:0000313" key="12">
    <source>
        <dbReference type="EMBL" id="TSH95763.1"/>
    </source>
</evidence>
<comment type="caution">
    <text evidence="12">The sequence shown here is derived from an EMBL/GenBank/DDBJ whole genome shotgun (WGS) entry which is preliminary data.</text>
</comment>
<dbReference type="GO" id="GO:0005886">
    <property type="term" value="C:plasma membrane"/>
    <property type="evidence" value="ECO:0007669"/>
    <property type="project" value="UniProtKB-SubCell"/>
</dbReference>
<evidence type="ECO:0000256" key="9">
    <source>
        <dbReference type="SAM" id="Phobius"/>
    </source>
</evidence>
<dbReference type="SUPFAM" id="SSF52540">
    <property type="entry name" value="P-loop containing nucleoside triphosphate hydrolases"/>
    <property type="match status" value="1"/>
</dbReference>
<evidence type="ECO:0000313" key="13">
    <source>
        <dbReference type="Proteomes" id="UP000318405"/>
    </source>
</evidence>
<dbReference type="Pfam" id="PF00005">
    <property type="entry name" value="ABC_tran"/>
    <property type="match status" value="1"/>
</dbReference>
<dbReference type="InterPro" id="IPR003593">
    <property type="entry name" value="AAA+_ATPase"/>
</dbReference>
<dbReference type="OrthoDB" id="9802264at2"/>
<sequence>MSTEHRTDPVAGRTGQGAGASTPRAAATATAATDLRTVLCAIGGQRRRTLLAGMALAALTVAMGMALLGLSGWFITATAIAGLSLSTALAFDVFVPSAGIRLLAVGRTFTRYGERVFTHDATLAALATLRLRLFAGWSAASGARELLARPARALFRLTSDVDALDGLYLRLIVPAACALLAWLAAGALLAWYAPWAGLSLFLWLALASALVLLHTGRAAARSAARRALALEALRSRTIDLVSGQVELAMAGRLALAVDGIERLERRLAAADLAGSRVDARAAFLLGAVQAVALAALIPGVGAWFAAGRIDAPQAMLVLLFLLGAAEPLAALRRGAVESGRMLVAVRRTAPRLRAGTAPAKAAAPHEAALRLEQAGWTPAGSGRPVLHAMTLRIDAGERVAVLGASGAGKSSLLALIAGEADAWTGRVEAPASAWLVQRSDIFRDSVRENLRLANPRADEARLWRALADAGLADHVHTLPRGLDTPLGEQGLGLSGGQARRLALARLFLHPAPLWLLDEPTEGLDAATARDVLARLAEHAHGRTLLIATHLRREAQLADRLLILSDGRLLTDARRGEPAFERGLRDLRPD</sequence>
<feature type="transmembrane region" description="Helical" evidence="9">
    <location>
        <begin position="311"/>
        <end position="331"/>
    </location>
</feature>